<evidence type="ECO:0000256" key="1">
    <source>
        <dbReference type="SAM" id="MobiDB-lite"/>
    </source>
</evidence>
<dbReference type="EMBL" id="RCHS01002905">
    <property type="protein sequence ID" value="RMX45019.1"/>
    <property type="molecule type" value="Genomic_DNA"/>
</dbReference>
<proteinExistence type="predicted"/>
<evidence type="ECO:0000256" key="2">
    <source>
        <dbReference type="SAM" id="SignalP"/>
    </source>
</evidence>
<protein>
    <submittedName>
        <fullName evidence="3">Uncharacterized protein</fullName>
    </submittedName>
</protein>
<dbReference type="Proteomes" id="UP000275408">
    <property type="component" value="Unassembled WGS sequence"/>
</dbReference>
<feature type="signal peptide" evidence="2">
    <location>
        <begin position="1"/>
        <end position="24"/>
    </location>
</feature>
<reference evidence="3 4" key="1">
    <citation type="journal article" date="2018" name="Sci. Rep.">
        <title>Comparative analysis of the Pocillopora damicornis genome highlights role of immune system in coral evolution.</title>
        <authorList>
            <person name="Cunning R."/>
            <person name="Bay R.A."/>
            <person name="Gillette P."/>
            <person name="Baker A.C."/>
            <person name="Traylor-Knowles N."/>
        </authorList>
    </citation>
    <scope>NUCLEOTIDE SEQUENCE [LARGE SCALE GENOMIC DNA]</scope>
    <source>
        <strain evidence="3">RSMAS</strain>
        <tissue evidence="3">Whole animal</tissue>
    </source>
</reference>
<gene>
    <name evidence="3" type="ORF">pdam_00011489</name>
</gene>
<organism evidence="3 4">
    <name type="scientific">Pocillopora damicornis</name>
    <name type="common">Cauliflower coral</name>
    <name type="synonym">Millepora damicornis</name>
    <dbReference type="NCBI Taxonomy" id="46731"/>
    <lineage>
        <taxon>Eukaryota</taxon>
        <taxon>Metazoa</taxon>
        <taxon>Cnidaria</taxon>
        <taxon>Anthozoa</taxon>
        <taxon>Hexacorallia</taxon>
        <taxon>Scleractinia</taxon>
        <taxon>Astrocoeniina</taxon>
        <taxon>Pocilloporidae</taxon>
        <taxon>Pocillopora</taxon>
    </lineage>
</organism>
<dbReference type="AlphaFoldDB" id="A0A3M6TUP5"/>
<feature type="compositionally biased region" description="Low complexity" evidence="1">
    <location>
        <begin position="182"/>
        <end position="220"/>
    </location>
</feature>
<evidence type="ECO:0000313" key="4">
    <source>
        <dbReference type="Proteomes" id="UP000275408"/>
    </source>
</evidence>
<feature type="region of interest" description="Disordered" evidence="1">
    <location>
        <begin position="156"/>
        <end position="224"/>
    </location>
</feature>
<name>A0A3M6TUP5_POCDA</name>
<sequence>MSFLKILLIVSLRLILFETDTCEGVHRDRKREDATHDELSVPAGKIRHYHLKLNNPRRIKERKGRALCHFSPQKPRARRSGYTSKRCFDFCSYGFPPPEVSYPCGGVGWPTVPDPWWPEYGWVEGCGYPLPGGGPYSQPYPWFPAGCGCCCPKEESGKEGGKPTEAPTGGKQPTKETKEVKTQPTSPSGGSSGSASPKGSQPTTGTQGTLRTLSTSSTARDSSRNLKLHSPTVFVLKNRFKSLKDRMRLMKQHALRKIDPGRSLKVIVENFRD</sequence>
<keyword evidence="2" id="KW-0732">Signal</keyword>
<accession>A0A3M6TUP5</accession>
<feature type="chain" id="PRO_5018249576" evidence="2">
    <location>
        <begin position="25"/>
        <end position="273"/>
    </location>
</feature>
<dbReference type="OrthoDB" id="10435946at2759"/>
<comment type="caution">
    <text evidence="3">The sequence shown here is derived from an EMBL/GenBank/DDBJ whole genome shotgun (WGS) entry which is preliminary data.</text>
</comment>
<evidence type="ECO:0000313" key="3">
    <source>
        <dbReference type="EMBL" id="RMX45019.1"/>
    </source>
</evidence>
<keyword evidence="4" id="KW-1185">Reference proteome</keyword>